<evidence type="ECO:0000313" key="6">
    <source>
        <dbReference type="Proteomes" id="UP000280008"/>
    </source>
</evidence>
<dbReference type="OrthoDB" id="9801609at2"/>
<gene>
    <name evidence="5" type="ORF">C8E83_0330</name>
</gene>
<accession>A0A495IC66</accession>
<dbReference type="CDD" id="cd03809">
    <property type="entry name" value="GT4_MtfB-like"/>
    <property type="match status" value="1"/>
</dbReference>
<dbReference type="SUPFAM" id="SSF53756">
    <property type="entry name" value="UDP-Glycosyltransferase/glycogen phosphorylase"/>
    <property type="match status" value="1"/>
</dbReference>
<dbReference type="EMBL" id="RBKS01000001">
    <property type="protein sequence ID" value="RKR73240.1"/>
    <property type="molecule type" value="Genomic_DNA"/>
</dbReference>
<dbReference type="InterPro" id="IPR001296">
    <property type="entry name" value="Glyco_trans_1"/>
</dbReference>
<evidence type="ECO:0000313" key="5">
    <source>
        <dbReference type="EMBL" id="RKR73240.1"/>
    </source>
</evidence>
<protein>
    <submittedName>
        <fullName evidence="5">Glycosyltransferase involved in cell wall biosynthesis</fullName>
    </submittedName>
</protein>
<evidence type="ECO:0000256" key="1">
    <source>
        <dbReference type="ARBA" id="ARBA00022676"/>
    </source>
</evidence>
<dbReference type="GO" id="GO:0016757">
    <property type="term" value="F:glycosyltransferase activity"/>
    <property type="evidence" value="ECO:0007669"/>
    <property type="project" value="UniProtKB-KW"/>
</dbReference>
<dbReference type="GO" id="GO:0009103">
    <property type="term" value="P:lipopolysaccharide biosynthetic process"/>
    <property type="evidence" value="ECO:0007669"/>
    <property type="project" value="TreeGrafter"/>
</dbReference>
<dbReference type="PANTHER" id="PTHR46401">
    <property type="entry name" value="GLYCOSYLTRANSFERASE WBBK-RELATED"/>
    <property type="match status" value="1"/>
</dbReference>
<dbReference type="AlphaFoldDB" id="A0A495IC66"/>
<dbReference type="Proteomes" id="UP000280008">
    <property type="component" value="Unassembled WGS sequence"/>
</dbReference>
<organism evidence="5 6">
    <name type="scientific">Frondihabitans australicus</name>
    <dbReference type="NCBI Taxonomy" id="386892"/>
    <lineage>
        <taxon>Bacteria</taxon>
        <taxon>Bacillati</taxon>
        <taxon>Actinomycetota</taxon>
        <taxon>Actinomycetes</taxon>
        <taxon>Micrococcales</taxon>
        <taxon>Microbacteriaceae</taxon>
        <taxon>Frondihabitans</taxon>
    </lineage>
</organism>
<keyword evidence="2 5" id="KW-0808">Transferase</keyword>
<reference evidence="5 6" key="1">
    <citation type="submission" date="2018-10" db="EMBL/GenBank/DDBJ databases">
        <title>Sequencing the genomes of 1000 actinobacteria strains.</title>
        <authorList>
            <person name="Klenk H.-P."/>
        </authorList>
    </citation>
    <scope>NUCLEOTIDE SEQUENCE [LARGE SCALE GENOMIC DNA]</scope>
    <source>
        <strain evidence="5 6">DSM 17894</strain>
    </source>
</reference>
<dbReference type="Pfam" id="PF13439">
    <property type="entry name" value="Glyco_transf_4"/>
    <property type="match status" value="1"/>
</dbReference>
<feature type="domain" description="Glycosyl transferase family 1" evidence="3">
    <location>
        <begin position="186"/>
        <end position="350"/>
    </location>
</feature>
<evidence type="ECO:0000259" key="3">
    <source>
        <dbReference type="Pfam" id="PF00534"/>
    </source>
</evidence>
<dbReference type="InterPro" id="IPR028098">
    <property type="entry name" value="Glyco_trans_4-like_N"/>
</dbReference>
<evidence type="ECO:0000256" key="2">
    <source>
        <dbReference type="ARBA" id="ARBA00022679"/>
    </source>
</evidence>
<dbReference type="PANTHER" id="PTHR46401:SF2">
    <property type="entry name" value="GLYCOSYLTRANSFERASE WBBK-RELATED"/>
    <property type="match status" value="1"/>
</dbReference>
<dbReference type="Gene3D" id="3.40.50.2000">
    <property type="entry name" value="Glycogen Phosphorylase B"/>
    <property type="match status" value="2"/>
</dbReference>
<proteinExistence type="predicted"/>
<keyword evidence="1" id="KW-0328">Glycosyltransferase</keyword>
<sequence length="378" mass="40690">MPLTALVDATSIPANAGGVGRYLLNLVPALAERDDLRLVVASQARDAEMWSDRAAGAEVRVVPSWARSVPGRLVWEQVGLARLAASTGADVILSPHYTMPVGSRLPVVVTLHDATFFSHPELHSRLKRLFFRSWTRFSVRRAKAIVTPSQATLDEVRRATRARVDDGVVAYHGIDTDRFSPQSDSARQRATSGFEGSGPYVAFVGTVEPRKNVVPLVEAFLAVTADERFGGWRLLLAGGAGWDDEAVALLTSRRHAPRVQWTGFLDDRDLPAFLSGAEVVAYPSDGEGFGLPVLEGMACGTAVLTTRRLALPEVGGEVAVYAEPTTTSLEEALRGLLLDARTRTEHAEAGPARAASFTWARSADEHMAAFRLAAGAPE</sequence>
<name>A0A495IC66_9MICO</name>
<evidence type="ECO:0000259" key="4">
    <source>
        <dbReference type="Pfam" id="PF13439"/>
    </source>
</evidence>
<feature type="domain" description="Glycosyltransferase subfamily 4-like N-terminal" evidence="4">
    <location>
        <begin position="17"/>
        <end position="178"/>
    </location>
</feature>
<keyword evidence="6" id="KW-1185">Reference proteome</keyword>
<comment type="caution">
    <text evidence="5">The sequence shown here is derived from an EMBL/GenBank/DDBJ whole genome shotgun (WGS) entry which is preliminary data.</text>
</comment>
<dbReference type="RefSeq" id="WP_121368126.1">
    <property type="nucleotide sequence ID" value="NZ_RBKS01000001.1"/>
</dbReference>
<dbReference type="Pfam" id="PF00534">
    <property type="entry name" value="Glycos_transf_1"/>
    <property type="match status" value="1"/>
</dbReference>